<proteinExistence type="predicted"/>
<dbReference type="InterPro" id="IPR013012">
    <property type="entry name" value="PTS_EIIB_3"/>
</dbReference>
<name>A0A2C9XSL3_9ENTE</name>
<keyword evidence="3" id="KW-0762">Sugar transport</keyword>
<dbReference type="InterPro" id="IPR036095">
    <property type="entry name" value="PTS_EIIB-like_sf"/>
</dbReference>
<evidence type="ECO:0000256" key="2">
    <source>
        <dbReference type="ARBA" id="ARBA00022553"/>
    </source>
</evidence>
<evidence type="ECO:0000256" key="1">
    <source>
        <dbReference type="ARBA" id="ARBA00022448"/>
    </source>
</evidence>
<accession>A0A2C9XSL3</accession>
<evidence type="ECO:0000256" key="6">
    <source>
        <dbReference type="ARBA" id="ARBA00022777"/>
    </source>
</evidence>
<dbReference type="EMBL" id="NGMO01000001">
    <property type="protein sequence ID" value="OTP12396.1"/>
    <property type="molecule type" value="Genomic_DNA"/>
</dbReference>
<evidence type="ECO:0000256" key="4">
    <source>
        <dbReference type="ARBA" id="ARBA00022679"/>
    </source>
</evidence>
<keyword evidence="2" id="KW-0597">Phosphoprotein</keyword>
<protein>
    <recommendedName>
        <fullName evidence="8">PTS EIIB type-3 domain-containing protein</fullName>
    </recommendedName>
</protein>
<dbReference type="PANTHER" id="PTHR34581">
    <property type="entry name" value="PTS SYSTEM N,N'-DIACETYLCHITOBIOSE-SPECIFIC EIIB COMPONENT"/>
    <property type="match status" value="1"/>
</dbReference>
<feature type="domain" description="PTS EIIB type-3" evidence="8">
    <location>
        <begin position="6"/>
        <end position="108"/>
    </location>
</feature>
<dbReference type="Proteomes" id="UP000194933">
    <property type="component" value="Unassembled WGS sequence"/>
</dbReference>
<gene>
    <name evidence="9" type="ORF">A5844_000629</name>
</gene>
<dbReference type="Pfam" id="PF02302">
    <property type="entry name" value="PTS_IIB"/>
    <property type="match status" value="1"/>
</dbReference>
<keyword evidence="10" id="KW-1185">Reference proteome</keyword>
<dbReference type="InterPro" id="IPR051819">
    <property type="entry name" value="PTS_sugar-specific_EIIB"/>
</dbReference>
<dbReference type="PROSITE" id="PS51100">
    <property type="entry name" value="PTS_EIIB_TYPE_3"/>
    <property type="match status" value="1"/>
</dbReference>
<keyword evidence="6" id="KW-0418">Kinase</keyword>
<dbReference type="GO" id="GO:0009401">
    <property type="term" value="P:phosphoenolpyruvate-dependent sugar phosphotransferase system"/>
    <property type="evidence" value="ECO:0007669"/>
    <property type="project" value="UniProtKB-KW"/>
</dbReference>
<dbReference type="RefSeq" id="WP_086283838.1">
    <property type="nucleotide sequence ID" value="NZ_NGMO01000001.1"/>
</dbReference>
<reference evidence="9 10" key="1">
    <citation type="submission" date="2017-05" db="EMBL/GenBank/DDBJ databases">
        <title>The Genome Sequence of Enterococcus sp. 10A9_DIV0425.</title>
        <authorList>
            <consortium name="The Broad Institute Genomics Platform"/>
            <consortium name="The Broad Institute Genomic Center for Infectious Diseases"/>
            <person name="Earl A."/>
            <person name="Manson A."/>
            <person name="Schwartman J."/>
            <person name="Gilmore M."/>
            <person name="Abouelleil A."/>
            <person name="Cao P."/>
            <person name="Chapman S."/>
            <person name="Cusick C."/>
            <person name="Shea T."/>
            <person name="Young S."/>
            <person name="Neafsey D."/>
            <person name="Nusbaum C."/>
            <person name="Birren B."/>
        </authorList>
    </citation>
    <scope>NUCLEOTIDE SEQUENCE [LARGE SCALE GENOMIC DNA]</scope>
    <source>
        <strain evidence="9 10">10A9_DIV0425</strain>
    </source>
</reference>
<evidence type="ECO:0000256" key="5">
    <source>
        <dbReference type="ARBA" id="ARBA00022683"/>
    </source>
</evidence>
<evidence type="ECO:0000259" key="8">
    <source>
        <dbReference type="PROSITE" id="PS51100"/>
    </source>
</evidence>
<dbReference type="Gene3D" id="3.40.50.2300">
    <property type="match status" value="1"/>
</dbReference>
<dbReference type="GO" id="GO:0008982">
    <property type="term" value="F:protein-N(PI)-phosphohistidine-sugar phosphotransferase activity"/>
    <property type="evidence" value="ECO:0007669"/>
    <property type="project" value="InterPro"/>
</dbReference>
<dbReference type="SUPFAM" id="SSF52794">
    <property type="entry name" value="PTS system IIB component-like"/>
    <property type="match status" value="1"/>
</dbReference>
<dbReference type="AlphaFoldDB" id="A0A2C9XSL3"/>
<evidence type="ECO:0000313" key="10">
    <source>
        <dbReference type="Proteomes" id="UP000194933"/>
    </source>
</evidence>
<keyword evidence="4" id="KW-0808">Transferase</keyword>
<keyword evidence="5" id="KW-0598">Phosphotransferase system</keyword>
<evidence type="ECO:0000256" key="3">
    <source>
        <dbReference type="ARBA" id="ARBA00022597"/>
    </source>
</evidence>
<dbReference type="GO" id="GO:0016301">
    <property type="term" value="F:kinase activity"/>
    <property type="evidence" value="ECO:0007669"/>
    <property type="project" value="UniProtKB-KW"/>
</dbReference>
<dbReference type="PANTHER" id="PTHR34581:SF2">
    <property type="entry name" value="PTS SYSTEM N,N'-DIACETYLCHITOBIOSE-SPECIFIC EIIB COMPONENT"/>
    <property type="match status" value="1"/>
</dbReference>
<sequence length="108" mass="12224">MNPEEEKRILFICTAGITSGILVKNVQKAAEERGVVIHVYSAPAIIAEQILQNQEIDGLMIGPQSEYEVARLKDFLNVKGIPYKLIRKEDYETFDGEAVLTDILHFFE</sequence>
<comment type="caution">
    <text evidence="9">The sequence shown here is derived from an EMBL/GenBank/DDBJ whole genome shotgun (WGS) entry which is preliminary data.</text>
</comment>
<evidence type="ECO:0000313" key="9">
    <source>
        <dbReference type="EMBL" id="OTP12396.1"/>
    </source>
</evidence>
<dbReference type="InterPro" id="IPR003501">
    <property type="entry name" value="PTS_EIIB_2/3"/>
</dbReference>
<organism evidence="9 10">
    <name type="scientific">Candidatus Enterococcus wittei</name>
    <dbReference type="NCBI Taxonomy" id="1987383"/>
    <lineage>
        <taxon>Bacteria</taxon>
        <taxon>Bacillati</taxon>
        <taxon>Bacillota</taxon>
        <taxon>Bacilli</taxon>
        <taxon>Lactobacillales</taxon>
        <taxon>Enterococcaceae</taxon>
        <taxon>Enterococcus</taxon>
    </lineage>
</organism>
<feature type="modified residue" description="Phosphocysteine; by EIIA" evidence="7">
    <location>
        <position position="13"/>
    </location>
</feature>
<dbReference type="STRING" id="1987383.A5844_000629"/>
<keyword evidence="1" id="KW-0813">Transport</keyword>
<evidence type="ECO:0000256" key="7">
    <source>
        <dbReference type="PROSITE-ProRule" id="PRU00423"/>
    </source>
</evidence>